<evidence type="ECO:0000256" key="1">
    <source>
        <dbReference type="SAM" id="Phobius"/>
    </source>
</evidence>
<evidence type="ECO:0000313" key="3">
    <source>
        <dbReference type="Proteomes" id="UP000605253"/>
    </source>
</evidence>
<proteinExistence type="predicted"/>
<name>A0A917CRB0_9GAMM</name>
<dbReference type="EMBL" id="BMEO01000005">
    <property type="protein sequence ID" value="GGF94721.1"/>
    <property type="molecule type" value="Genomic_DNA"/>
</dbReference>
<feature type="transmembrane region" description="Helical" evidence="1">
    <location>
        <begin position="34"/>
        <end position="57"/>
    </location>
</feature>
<feature type="transmembrane region" description="Helical" evidence="1">
    <location>
        <begin position="63"/>
        <end position="79"/>
    </location>
</feature>
<gene>
    <name evidence="2" type="ORF">GCM10011365_15040</name>
</gene>
<comment type="caution">
    <text evidence="2">The sequence shown here is derived from an EMBL/GenBank/DDBJ whole genome shotgun (WGS) entry which is preliminary data.</text>
</comment>
<keyword evidence="1" id="KW-0472">Membrane</keyword>
<dbReference type="RefSeq" id="WP_188365099.1">
    <property type="nucleotide sequence ID" value="NZ_BAABJF010000002.1"/>
</dbReference>
<protein>
    <submittedName>
        <fullName evidence="2">Uncharacterized protein</fullName>
    </submittedName>
</protein>
<dbReference type="Proteomes" id="UP000605253">
    <property type="component" value="Unassembled WGS sequence"/>
</dbReference>
<evidence type="ECO:0000313" key="2">
    <source>
        <dbReference type="EMBL" id="GGF94721.1"/>
    </source>
</evidence>
<accession>A0A917CRB0</accession>
<sequence>MIFLPLFILAALLVALFRWVTYRQSEDRFYRLAWLIFLVGVFLLFWSNGAVGIIGASNNDINMLYNALLGLGLVGGIGFRKQRLGLTLLMLVLDFLMFMILAVALVGNMGHSGPKWPLDAVILTVFFSGFWSAAAVLFYLSNRRRIRLGLG</sequence>
<feature type="transmembrane region" description="Helical" evidence="1">
    <location>
        <begin position="120"/>
        <end position="140"/>
    </location>
</feature>
<reference evidence="2" key="1">
    <citation type="journal article" date="2014" name="Int. J. Syst. Evol. Microbiol.">
        <title>Complete genome sequence of Corynebacterium casei LMG S-19264T (=DSM 44701T), isolated from a smear-ripened cheese.</title>
        <authorList>
            <consortium name="US DOE Joint Genome Institute (JGI-PGF)"/>
            <person name="Walter F."/>
            <person name="Albersmeier A."/>
            <person name="Kalinowski J."/>
            <person name="Ruckert C."/>
        </authorList>
    </citation>
    <scope>NUCLEOTIDE SEQUENCE</scope>
    <source>
        <strain evidence="2">CGMCC 1.12181</strain>
    </source>
</reference>
<keyword evidence="1" id="KW-1133">Transmembrane helix</keyword>
<keyword evidence="3" id="KW-1185">Reference proteome</keyword>
<organism evidence="2 3">
    <name type="scientific">Marinicella pacifica</name>
    <dbReference type="NCBI Taxonomy" id="1171543"/>
    <lineage>
        <taxon>Bacteria</taxon>
        <taxon>Pseudomonadati</taxon>
        <taxon>Pseudomonadota</taxon>
        <taxon>Gammaproteobacteria</taxon>
        <taxon>Lysobacterales</taxon>
        <taxon>Marinicellaceae</taxon>
        <taxon>Marinicella</taxon>
    </lineage>
</organism>
<keyword evidence="1" id="KW-0812">Transmembrane</keyword>
<dbReference type="AlphaFoldDB" id="A0A917CRB0"/>
<feature type="transmembrane region" description="Helical" evidence="1">
    <location>
        <begin position="6"/>
        <end position="22"/>
    </location>
</feature>
<feature type="transmembrane region" description="Helical" evidence="1">
    <location>
        <begin position="86"/>
        <end position="108"/>
    </location>
</feature>
<reference evidence="2" key="2">
    <citation type="submission" date="2020-09" db="EMBL/GenBank/DDBJ databases">
        <authorList>
            <person name="Sun Q."/>
            <person name="Zhou Y."/>
        </authorList>
    </citation>
    <scope>NUCLEOTIDE SEQUENCE</scope>
    <source>
        <strain evidence="2">CGMCC 1.12181</strain>
    </source>
</reference>